<keyword evidence="1" id="KW-1133">Transmembrane helix</keyword>
<evidence type="ECO:0000313" key="3">
    <source>
        <dbReference type="EMBL" id="SES16612.1"/>
    </source>
</evidence>
<accession>A0A1H9V4L0</accession>
<sequence>MKNIFKNENGQSLVEFALVIPLFLMIVVGVIDFGGLFYTNLQMEMVTQEATRLAGLGNDDTTIRSYAEEKFQGNSDNLTVAITPDEVNRNSGEYVTVKLSYPTEFLNILGDFAIPYALESSSTIRVE</sequence>
<gene>
    <name evidence="3" type="ORF">SAMN04487944_12146</name>
</gene>
<evidence type="ECO:0000256" key="1">
    <source>
        <dbReference type="SAM" id="Phobius"/>
    </source>
</evidence>
<name>A0A1H9V4L0_9BACI</name>
<keyword evidence="4" id="KW-1185">Reference proteome</keyword>
<evidence type="ECO:0000313" key="4">
    <source>
        <dbReference type="Proteomes" id="UP000199687"/>
    </source>
</evidence>
<dbReference type="RefSeq" id="WP_245711735.1">
    <property type="nucleotide sequence ID" value="NZ_FOGL01000021.1"/>
</dbReference>
<proteinExistence type="predicted"/>
<dbReference type="Pfam" id="PF07811">
    <property type="entry name" value="TadE"/>
    <property type="match status" value="1"/>
</dbReference>
<keyword evidence="1" id="KW-0472">Membrane</keyword>
<dbReference type="AlphaFoldDB" id="A0A1H9V4L0"/>
<dbReference type="Proteomes" id="UP000199687">
    <property type="component" value="Unassembled WGS sequence"/>
</dbReference>
<evidence type="ECO:0000259" key="2">
    <source>
        <dbReference type="Pfam" id="PF07811"/>
    </source>
</evidence>
<reference evidence="3 4" key="1">
    <citation type="submission" date="2016-10" db="EMBL/GenBank/DDBJ databases">
        <authorList>
            <person name="de Groot N.N."/>
        </authorList>
    </citation>
    <scope>NUCLEOTIDE SEQUENCE [LARGE SCALE GENOMIC DNA]</scope>
    <source>
        <strain evidence="3 4">CGMCC 1.7727</strain>
    </source>
</reference>
<organism evidence="3 4">
    <name type="scientific">Gracilibacillus ureilyticus</name>
    <dbReference type="NCBI Taxonomy" id="531814"/>
    <lineage>
        <taxon>Bacteria</taxon>
        <taxon>Bacillati</taxon>
        <taxon>Bacillota</taxon>
        <taxon>Bacilli</taxon>
        <taxon>Bacillales</taxon>
        <taxon>Bacillaceae</taxon>
        <taxon>Gracilibacillus</taxon>
    </lineage>
</organism>
<dbReference type="EMBL" id="FOGL01000021">
    <property type="protein sequence ID" value="SES16612.1"/>
    <property type="molecule type" value="Genomic_DNA"/>
</dbReference>
<feature type="domain" description="TadE-like" evidence="2">
    <location>
        <begin position="10"/>
        <end position="52"/>
    </location>
</feature>
<dbReference type="STRING" id="531814.SAMN04487944_12146"/>
<protein>
    <submittedName>
        <fullName evidence="3">TadE-like protein</fullName>
    </submittedName>
</protein>
<feature type="transmembrane region" description="Helical" evidence="1">
    <location>
        <begin position="16"/>
        <end position="38"/>
    </location>
</feature>
<dbReference type="InterPro" id="IPR012495">
    <property type="entry name" value="TadE-like_dom"/>
</dbReference>
<keyword evidence="1" id="KW-0812">Transmembrane</keyword>